<evidence type="ECO:0000259" key="1">
    <source>
        <dbReference type="Pfam" id="PF13649"/>
    </source>
</evidence>
<evidence type="ECO:0000313" key="3">
    <source>
        <dbReference type="Proteomes" id="UP000010478"/>
    </source>
</evidence>
<dbReference type="CDD" id="cd02440">
    <property type="entry name" value="AdoMet_MTases"/>
    <property type="match status" value="1"/>
</dbReference>
<keyword evidence="3" id="KW-1185">Reference proteome</keyword>
<dbReference type="STRING" id="179408.Osc7112_1962"/>
<dbReference type="HOGENOM" id="CLU_969243_0_0_3"/>
<dbReference type="InterPro" id="IPR041698">
    <property type="entry name" value="Methyltransf_25"/>
</dbReference>
<dbReference type="EMBL" id="CP003614">
    <property type="protein sequence ID" value="AFZ06440.1"/>
    <property type="molecule type" value="Genomic_DNA"/>
</dbReference>
<feature type="domain" description="Methyltransferase" evidence="1">
    <location>
        <begin position="88"/>
        <end position="182"/>
    </location>
</feature>
<dbReference type="SUPFAM" id="SSF53335">
    <property type="entry name" value="S-adenosyl-L-methionine-dependent methyltransferases"/>
    <property type="match status" value="1"/>
</dbReference>
<name>K9VGS0_9CYAN</name>
<organism evidence="2 3">
    <name type="scientific">Phormidium nigroviride PCC 7112</name>
    <dbReference type="NCBI Taxonomy" id="179408"/>
    <lineage>
        <taxon>Bacteria</taxon>
        <taxon>Bacillati</taxon>
        <taxon>Cyanobacteriota</taxon>
        <taxon>Cyanophyceae</taxon>
        <taxon>Oscillatoriophycideae</taxon>
        <taxon>Oscillatoriales</taxon>
        <taxon>Oscillatoriaceae</taxon>
        <taxon>Phormidium</taxon>
    </lineage>
</organism>
<dbReference type="OrthoDB" id="445381at2"/>
<dbReference type="KEGG" id="oni:Osc7112_1962"/>
<accession>K9VGS0</accession>
<reference evidence="2 3" key="1">
    <citation type="submission" date="2012-05" db="EMBL/GenBank/DDBJ databases">
        <title>Finished chromosome of genome of Oscillatoria sp. PCC 7112.</title>
        <authorList>
            <consortium name="US DOE Joint Genome Institute"/>
            <person name="Gugger M."/>
            <person name="Coursin T."/>
            <person name="Rippka R."/>
            <person name="Tandeau De Marsac N."/>
            <person name="Huntemann M."/>
            <person name="Wei C.-L."/>
            <person name="Han J."/>
            <person name="Detter J.C."/>
            <person name="Han C."/>
            <person name="Tapia R."/>
            <person name="Davenport K."/>
            <person name="Daligault H."/>
            <person name="Erkkila T."/>
            <person name="Gu W."/>
            <person name="Munk A.C.C."/>
            <person name="Teshima H."/>
            <person name="Xu Y."/>
            <person name="Chain P."/>
            <person name="Chen A."/>
            <person name="Krypides N."/>
            <person name="Mavromatis K."/>
            <person name="Markowitz V."/>
            <person name="Szeto E."/>
            <person name="Ivanova N."/>
            <person name="Mikhailova N."/>
            <person name="Ovchinnikova G."/>
            <person name="Pagani I."/>
            <person name="Pati A."/>
            <person name="Goodwin L."/>
            <person name="Peters L."/>
            <person name="Pitluck S."/>
            <person name="Woyke T."/>
            <person name="Kerfeld C."/>
        </authorList>
    </citation>
    <scope>NUCLEOTIDE SEQUENCE [LARGE SCALE GENOMIC DNA]</scope>
    <source>
        <strain evidence="2 3">PCC 7112</strain>
    </source>
</reference>
<evidence type="ECO:0000313" key="2">
    <source>
        <dbReference type="EMBL" id="AFZ06440.1"/>
    </source>
</evidence>
<dbReference type="Pfam" id="PF13649">
    <property type="entry name" value="Methyltransf_25"/>
    <property type="match status" value="1"/>
</dbReference>
<dbReference type="Proteomes" id="UP000010478">
    <property type="component" value="Chromosome"/>
</dbReference>
<gene>
    <name evidence="2" type="ORF">Osc7112_1962</name>
</gene>
<dbReference type="Gene3D" id="3.40.50.150">
    <property type="entry name" value="Vaccinia Virus protein VP39"/>
    <property type="match status" value="1"/>
</dbReference>
<dbReference type="RefSeq" id="WP_015175751.1">
    <property type="nucleotide sequence ID" value="NC_019729.1"/>
</dbReference>
<protein>
    <recommendedName>
        <fullName evidence="1">Methyltransferase domain-containing protein</fullName>
    </recommendedName>
</protein>
<dbReference type="AlphaFoldDB" id="K9VGS0"/>
<proteinExistence type="predicted"/>
<dbReference type="InterPro" id="IPR029063">
    <property type="entry name" value="SAM-dependent_MTases_sf"/>
</dbReference>
<dbReference type="eggNOG" id="COG2226">
    <property type="taxonomic scope" value="Bacteria"/>
</dbReference>
<sequence>MTNTNESKWLIPSSSRLASKSLEEEKAMWDETHKDYAGKVFSLTQDPDLCKALIRPYNQSSCFDIPNSPDIQVLIPSCGSEIHLQKALLEFCPQIGKIYCTDFSQTGIEKARENWQKADGDSRLNSQQLVFEKVDSTKIIEERPDWKEKFDYVLAVAAVVSSEDEINRQMIHEFSKVLKPGGKLYGFFPTIFCPLEIAHLSKPHAYWVTEGLVNVPHNTLHGRDWHYSQINYTPLRLNRIFKEVGFKRLNFEIYFLDSEILANVLKEDIEHDDPDIYLWTLLVRYEK</sequence>